<dbReference type="PANTHER" id="PTHR43163:SF6">
    <property type="entry name" value="DIPEPTIDE TRANSPORT SYSTEM PERMEASE PROTEIN DPPB-RELATED"/>
    <property type="match status" value="1"/>
</dbReference>
<keyword evidence="6 7" id="KW-0472">Membrane</keyword>
<keyword evidence="3" id="KW-1003">Cell membrane</keyword>
<keyword evidence="4 7" id="KW-0812">Transmembrane</keyword>
<evidence type="ECO:0000259" key="8">
    <source>
        <dbReference type="PROSITE" id="PS50928"/>
    </source>
</evidence>
<comment type="similarity">
    <text evidence="7">Belongs to the binding-protein-dependent transport system permease family.</text>
</comment>
<dbReference type="GO" id="GO:0071916">
    <property type="term" value="F:dipeptide transmembrane transporter activity"/>
    <property type="evidence" value="ECO:0007669"/>
    <property type="project" value="TreeGrafter"/>
</dbReference>
<sequence length="317" mass="32864">MEVTMALFITKRLLMALATVLVVAVLAFLLVHAMPGSPGAVSLGAGASQEAIDEVNQRLGWNDPLLVQFVSWLGAAVQGDLGISLIDGRSVSADLASRLPVTASLAAGATLLSAVLGIALGVTAAVRGGTVDRIIGGVAGMAVALPAFWIGIIFVYLLAVQSSVFPATGYVPFEVSPQDWALSLALPVITLAVGGGAFIARQTRASMLEALQQEHIRTLRATATPTWKILYIHALRYASLPIVAGIALQFIQLFGGSVIAEQLFAMPGLGQAVQNSVSTHDAPSVQGVVVIATVVVVAVNLVLELATKFLDPKLRAS</sequence>
<dbReference type="GO" id="GO:0005886">
    <property type="term" value="C:plasma membrane"/>
    <property type="evidence" value="ECO:0007669"/>
    <property type="project" value="UniProtKB-SubCell"/>
</dbReference>
<dbReference type="InterPro" id="IPR000515">
    <property type="entry name" value="MetI-like"/>
</dbReference>
<comment type="caution">
    <text evidence="9">The sequence shown here is derived from an EMBL/GenBank/DDBJ whole genome shotgun (WGS) entry which is preliminary data.</text>
</comment>
<reference evidence="10" key="1">
    <citation type="journal article" date="2014" name="Genome Announc.">
        <title>Genome Sequence of Arthrobacter siccitolerans 4J27, a Xeroprotectant-Producing Desiccation-Tolerant Microorganism.</title>
        <authorList>
            <person name="Manzanera M."/>
            <person name="Santa-Cruz-Calvo L."/>
            <person name="Vilchez J.I."/>
            <person name="Garcia-Fontana C."/>
            <person name="Silva-Castro G.A."/>
            <person name="Calvo C."/>
            <person name="Gonzalez-Lopez J."/>
        </authorList>
    </citation>
    <scope>NUCLEOTIDE SEQUENCE [LARGE SCALE GENOMIC DNA]</scope>
    <source>
        <strain evidence="10">4J27</strain>
    </source>
</reference>
<evidence type="ECO:0000256" key="1">
    <source>
        <dbReference type="ARBA" id="ARBA00004651"/>
    </source>
</evidence>
<dbReference type="CDD" id="cd06261">
    <property type="entry name" value="TM_PBP2"/>
    <property type="match status" value="1"/>
</dbReference>
<dbReference type="InterPro" id="IPR035906">
    <property type="entry name" value="MetI-like_sf"/>
</dbReference>
<dbReference type="PROSITE" id="PS50928">
    <property type="entry name" value="ABC_TM1"/>
    <property type="match status" value="1"/>
</dbReference>
<dbReference type="RefSeq" id="WP_050057023.1">
    <property type="nucleotide sequence ID" value="NZ_CAQI01000059.1"/>
</dbReference>
<protein>
    <submittedName>
        <fullName evidence="9">Binding--dependent transport system inner membrane component family protein</fullName>
    </submittedName>
</protein>
<feature type="transmembrane region" description="Helical" evidence="7">
    <location>
        <begin position="138"/>
        <end position="160"/>
    </location>
</feature>
<keyword evidence="5 7" id="KW-1133">Transmembrane helix</keyword>
<comment type="subcellular location">
    <subcellularLocation>
        <location evidence="1 7">Cell membrane</location>
        <topology evidence="1 7">Multi-pass membrane protein</topology>
    </subcellularLocation>
</comment>
<evidence type="ECO:0000256" key="5">
    <source>
        <dbReference type="ARBA" id="ARBA00022989"/>
    </source>
</evidence>
<evidence type="ECO:0000256" key="3">
    <source>
        <dbReference type="ARBA" id="ARBA00022475"/>
    </source>
</evidence>
<keyword evidence="10" id="KW-1185">Reference proteome</keyword>
<dbReference type="STRING" id="861266.ARTSIC4J27_4215"/>
<name>A0A024H883_9MICC</name>
<feature type="transmembrane region" description="Helical" evidence="7">
    <location>
        <begin position="285"/>
        <end position="306"/>
    </location>
</feature>
<evidence type="ECO:0000256" key="4">
    <source>
        <dbReference type="ARBA" id="ARBA00022692"/>
    </source>
</evidence>
<keyword evidence="2 7" id="KW-0813">Transport</keyword>
<evidence type="ECO:0000313" key="9">
    <source>
        <dbReference type="EMBL" id="CCQ48213.1"/>
    </source>
</evidence>
<dbReference type="Pfam" id="PF19300">
    <property type="entry name" value="BPD_transp_1_N"/>
    <property type="match status" value="1"/>
</dbReference>
<dbReference type="InterPro" id="IPR045621">
    <property type="entry name" value="BPD_transp_1_N"/>
</dbReference>
<dbReference type="SUPFAM" id="SSF161098">
    <property type="entry name" value="MetI-like"/>
    <property type="match status" value="1"/>
</dbReference>
<feature type="transmembrane region" description="Helical" evidence="7">
    <location>
        <begin position="237"/>
        <end position="260"/>
    </location>
</feature>
<feature type="transmembrane region" description="Helical" evidence="7">
    <location>
        <begin position="105"/>
        <end position="126"/>
    </location>
</feature>
<dbReference type="Proteomes" id="UP000035722">
    <property type="component" value="Unassembled WGS sequence"/>
</dbReference>
<accession>A0A024H883</accession>
<feature type="transmembrane region" description="Helical" evidence="7">
    <location>
        <begin position="180"/>
        <end position="200"/>
    </location>
</feature>
<organism evidence="9 10">
    <name type="scientific">Pseudarthrobacter siccitolerans</name>
    <dbReference type="NCBI Taxonomy" id="861266"/>
    <lineage>
        <taxon>Bacteria</taxon>
        <taxon>Bacillati</taxon>
        <taxon>Actinomycetota</taxon>
        <taxon>Actinomycetes</taxon>
        <taxon>Micrococcales</taxon>
        <taxon>Micrococcaceae</taxon>
        <taxon>Pseudarthrobacter</taxon>
    </lineage>
</organism>
<evidence type="ECO:0000313" key="10">
    <source>
        <dbReference type="Proteomes" id="UP000035722"/>
    </source>
</evidence>
<proteinExistence type="inferred from homology"/>
<dbReference type="EMBL" id="CAQI01000059">
    <property type="protein sequence ID" value="CCQ48213.1"/>
    <property type="molecule type" value="Genomic_DNA"/>
</dbReference>
<dbReference type="Pfam" id="PF00528">
    <property type="entry name" value="BPD_transp_1"/>
    <property type="match status" value="1"/>
</dbReference>
<dbReference type="PANTHER" id="PTHR43163">
    <property type="entry name" value="DIPEPTIDE TRANSPORT SYSTEM PERMEASE PROTEIN DPPB-RELATED"/>
    <property type="match status" value="1"/>
</dbReference>
<gene>
    <name evidence="9" type="ORF">ARTSIC4J27_4215</name>
</gene>
<dbReference type="AlphaFoldDB" id="A0A024H883"/>
<evidence type="ECO:0000256" key="2">
    <source>
        <dbReference type="ARBA" id="ARBA00022448"/>
    </source>
</evidence>
<feature type="domain" description="ABC transmembrane type-1" evidence="8">
    <location>
        <begin position="99"/>
        <end position="307"/>
    </location>
</feature>
<evidence type="ECO:0000256" key="7">
    <source>
        <dbReference type="RuleBase" id="RU363032"/>
    </source>
</evidence>
<dbReference type="OrthoDB" id="3543764at2"/>
<evidence type="ECO:0000256" key="6">
    <source>
        <dbReference type="ARBA" id="ARBA00023136"/>
    </source>
</evidence>
<dbReference type="Gene3D" id="1.10.3720.10">
    <property type="entry name" value="MetI-like"/>
    <property type="match status" value="1"/>
</dbReference>